<organism evidence="2 3">
    <name type="scientific">Cohnella silvisoli</name>
    <dbReference type="NCBI Taxonomy" id="2873699"/>
    <lineage>
        <taxon>Bacteria</taxon>
        <taxon>Bacillati</taxon>
        <taxon>Bacillota</taxon>
        <taxon>Bacilli</taxon>
        <taxon>Bacillales</taxon>
        <taxon>Paenibacillaceae</taxon>
        <taxon>Cohnella</taxon>
    </lineage>
</organism>
<comment type="caution">
    <text evidence="2">The sequence shown here is derived from an EMBL/GenBank/DDBJ whole genome shotgun (WGS) entry which is preliminary data.</text>
</comment>
<accession>A0ABV1KUW5</accession>
<dbReference type="EMBL" id="JASKHM010000008">
    <property type="protein sequence ID" value="MEQ4483834.1"/>
    <property type="molecule type" value="Genomic_DNA"/>
</dbReference>
<keyword evidence="1" id="KW-0472">Membrane</keyword>
<keyword evidence="1" id="KW-1133">Transmembrane helix</keyword>
<evidence type="ECO:0000313" key="3">
    <source>
        <dbReference type="Proteomes" id="UP001493487"/>
    </source>
</evidence>
<keyword evidence="3" id="KW-1185">Reference proteome</keyword>
<evidence type="ECO:0000313" key="2">
    <source>
        <dbReference type="EMBL" id="MEQ4483834.1"/>
    </source>
</evidence>
<evidence type="ECO:0000256" key="1">
    <source>
        <dbReference type="SAM" id="Phobius"/>
    </source>
</evidence>
<name>A0ABV1KUW5_9BACL</name>
<dbReference type="RefSeq" id="WP_232186002.1">
    <property type="nucleotide sequence ID" value="NZ_JAIOAP010000007.1"/>
</dbReference>
<dbReference type="Proteomes" id="UP001493487">
    <property type="component" value="Unassembled WGS sequence"/>
</dbReference>
<proteinExistence type="predicted"/>
<gene>
    <name evidence="2" type="ORF">QJS35_15670</name>
</gene>
<reference evidence="2 3" key="1">
    <citation type="journal article" date="2023" name="Genome Announc.">
        <title>Pan-Genome Analyses of the Genus Cohnella and Proposal of the Novel Species Cohnella silvisoli sp. nov., Isolated from Forest Soil.</title>
        <authorList>
            <person name="Wang C."/>
            <person name="Mao L."/>
            <person name="Bao G."/>
            <person name="Zhu H."/>
        </authorList>
    </citation>
    <scope>NUCLEOTIDE SEQUENCE [LARGE SCALE GENOMIC DNA]</scope>
    <source>
        <strain evidence="2 3">NL03-T5-1</strain>
    </source>
</reference>
<protein>
    <submittedName>
        <fullName evidence="2">Uncharacterized protein</fullName>
    </submittedName>
</protein>
<sequence>MQENKKRSYTVPVLLIIIMVLLTLIIIFYSKLLLTQQTHTTDQGKRLSEQYVYALIFAEKLHDGADKLLTAKTEVERLGAVRMLGQADIASGETSGLLVEARHLRSGQSKEEAAKPIVQAINAIIGEGSIIATVDKRDGPLTEQEIAALTVIRDGTAQMKEALNRFRPPSGEAGYRQMVTVGEWIQPALEAGKSLENMANKL</sequence>
<feature type="transmembrane region" description="Helical" evidence="1">
    <location>
        <begin position="9"/>
        <end position="29"/>
    </location>
</feature>
<keyword evidence="1" id="KW-0812">Transmembrane</keyword>